<feature type="transmembrane region" description="Helical" evidence="1">
    <location>
        <begin position="86"/>
        <end position="103"/>
    </location>
</feature>
<evidence type="ECO:0000256" key="1">
    <source>
        <dbReference type="SAM" id="Phobius"/>
    </source>
</evidence>
<gene>
    <name evidence="2" type="ORF">DSM19430T_16310</name>
</gene>
<keyword evidence="1" id="KW-0472">Membrane</keyword>
<sequence length="169" mass="17333">MELLIGSVFIMVMALSLGLHLFSLPANWVVLGILALWRFMYPAQATGMDSTFFIIAGGLALLGELLEFGVQMLGAKRYGSTGKGNVGGIVGAIAGAIMGAPFFFGLGALGGALLGAFGGCLIVEIAQGRPFDVAVQSAKGAFFGKFLGMGVKFGIGVCLLVLGASHIWA</sequence>
<feature type="transmembrane region" description="Helical" evidence="1">
    <location>
        <begin position="146"/>
        <end position="168"/>
    </location>
</feature>
<proteinExistence type="predicted"/>
<dbReference type="Pfam" id="PF04306">
    <property type="entry name" value="DUF456"/>
    <property type="match status" value="1"/>
</dbReference>
<reference evidence="2 3" key="1">
    <citation type="submission" date="2020-05" db="EMBL/GenBank/DDBJ databases">
        <title>Draft genome sequence of Desulfovibrio psychrotolerans JS1T.</title>
        <authorList>
            <person name="Ueno A."/>
            <person name="Tamazawa S."/>
            <person name="Tamamura S."/>
            <person name="Murakami T."/>
            <person name="Kiyama T."/>
            <person name="Inomata H."/>
            <person name="Amano Y."/>
            <person name="Miyakawa K."/>
            <person name="Tamaki H."/>
            <person name="Naganuma T."/>
            <person name="Kaneko K."/>
        </authorList>
    </citation>
    <scope>NUCLEOTIDE SEQUENCE [LARGE SCALE GENOMIC DNA]</scope>
    <source>
        <strain evidence="2 3">JS1</strain>
    </source>
</reference>
<evidence type="ECO:0000313" key="2">
    <source>
        <dbReference type="EMBL" id="GFM36947.1"/>
    </source>
</evidence>
<dbReference type="InterPro" id="IPR007403">
    <property type="entry name" value="DUF456"/>
</dbReference>
<name>A0A7J0BTA6_9BACT</name>
<dbReference type="Proteomes" id="UP000503820">
    <property type="component" value="Unassembled WGS sequence"/>
</dbReference>
<dbReference type="AlphaFoldDB" id="A0A7J0BTA6"/>
<keyword evidence="1" id="KW-1133">Transmembrane helix</keyword>
<feature type="transmembrane region" description="Helical" evidence="1">
    <location>
        <begin position="52"/>
        <end position="74"/>
    </location>
</feature>
<comment type="caution">
    <text evidence="2">The sequence shown here is derived from an EMBL/GenBank/DDBJ whole genome shotgun (WGS) entry which is preliminary data.</text>
</comment>
<protein>
    <recommendedName>
        <fullName evidence="4">DUF456 domain-containing protein</fullName>
    </recommendedName>
</protein>
<keyword evidence="1" id="KW-0812">Transmembrane</keyword>
<accession>A0A7J0BTA6</accession>
<organism evidence="2 3">
    <name type="scientific">Desulfovibrio psychrotolerans</name>
    <dbReference type="NCBI Taxonomy" id="415242"/>
    <lineage>
        <taxon>Bacteria</taxon>
        <taxon>Pseudomonadati</taxon>
        <taxon>Thermodesulfobacteriota</taxon>
        <taxon>Desulfovibrionia</taxon>
        <taxon>Desulfovibrionales</taxon>
        <taxon>Desulfovibrionaceae</taxon>
        <taxon>Desulfovibrio</taxon>
    </lineage>
</organism>
<dbReference type="EMBL" id="BLVP01000008">
    <property type="protein sequence ID" value="GFM36947.1"/>
    <property type="molecule type" value="Genomic_DNA"/>
</dbReference>
<evidence type="ECO:0000313" key="3">
    <source>
        <dbReference type="Proteomes" id="UP000503820"/>
    </source>
</evidence>
<evidence type="ECO:0008006" key="4">
    <source>
        <dbReference type="Google" id="ProtNLM"/>
    </source>
</evidence>
<dbReference type="RefSeq" id="WP_243451317.1">
    <property type="nucleotide sequence ID" value="NZ_BLVP01000008.1"/>
</dbReference>
<feature type="transmembrane region" description="Helical" evidence="1">
    <location>
        <begin position="12"/>
        <end position="40"/>
    </location>
</feature>
<keyword evidence="3" id="KW-1185">Reference proteome</keyword>